<dbReference type="GO" id="GO:0005096">
    <property type="term" value="F:GTPase activator activity"/>
    <property type="evidence" value="ECO:0007669"/>
    <property type="project" value="InterPro"/>
</dbReference>
<dbReference type="PANTHER" id="PTHR12552">
    <property type="entry name" value="OLIGOPHRENIN 1"/>
    <property type="match status" value="1"/>
</dbReference>
<organism evidence="1 2">
    <name type="scientific">Hucho hucho</name>
    <name type="common">huchen</name>
    <dbReference type="NCBI Taxonomy" id="62062"/>
    <lineage>
        <taxon>Eukaryota</taxon>
        <taxon>Metazoa</taxon>
        <taxon>Chordata</taxon>
        <taxon>Craniata</taxon>
        <taxon>Vertebrata</taxon>
        <taxon>Euteleostomi</taxon>
        <taxon>Actinopterygii</taxon>
        <taxon>Neopterygii</taxon>
        <taxon>Teleostei</taxon>
        <taxon>Protacanthopterygii</taxon>
        <taxon>Salmoniformes</taxon>
        <taxon>Salmonidae</taxon>
        <taxon>Salmoninae</taxon>
        <taxon>Hucho</taxon>
    </lineage>
</organism>
<evidence type="ECO:0000313" key="2">
    <source>
        <dbReference type="Proteomes" id="UP000314982"/>
    </source>
</evidence>
<sequence length="170" mass="20124">MHVDAIHYRHEVLIRFPLLPAQWPFKAIALTQQLQTMVNCSECRVVGRMFPSFCLLSCPVKTRNRFESTRSEVECLMRKMKENPHEHKSISHDTMEGYLFVQEKRSFVSTWVKYYCTYHREPKRVTMVLFDQKSGGKVGEEESFTLKSCTRRKTDSIEKRFCFDVEGVDR</sequence>
<dbReference type="InterPro" id="IPR047234">
    <property type="entry name" value="GRAF_fam"/>
</dbReference>
<dbReference type="Ensembl" id="ENSHHUT00000017513.1">
    <property type="protein sequence ID" value="ENSHHUP00000016896.1"/>
    <property type="gene ID" value="ENSHHUG00000010541.1"/>
</dbReference>
<dbReference type="STRING" id="62062.ENSHHUP00000016896"/>
<dbReference type="Gene3D" id="2.30.29.30">
    <property type="entry name" value="Pleckstrin-homology domain (PH domain)/Phosphotyrosine-binding domain (PTB)"/>
    <property type="match status" value="1"/>
</dbReference>
<keyword evidence="2" id="KW-1185">Reference proteome</keyword>
<accession>A0A4W5KYB2</accession>
<dbReference type="SUPFAM" id="SSF50729">
    <property type="entry name" value="PH domain-like"/>
    <property type="match status" value="1"/>
</dbReference>
<dbReference type="GeneTree" id="ENSGT00940000157254"/>
<dbReference type="InterPro" id="IPR011993">
    <property type="entry name" value="PH-like_dom_sf"/>
</dbReference>
<name>A0A4W5KYB2_9TELE</name>
<dbReference type="Proteomes" id="UP000314982">
    <property type="component" value="Unassembled WGS sequence"/>
</dbReference>
<reference evidence="1" key="3">
    <citation type="submission" date="2025-09" db="UniProtKB">
        <authorList>
            <consortium name="Ensembl"/>
        </authorList>
    </citation>
    <scope>IDENTIFICATION</scope>
</reference>
<reference evidence="2" key="1">
    <citation type="submission" date="2018-06" db="EMBL/GenBank/DDBJ databases">
        <title>Genome assembly of Danube salmon.</title>
        <authorList>
            <person name="Macqueen D.J."/>
            <person name="Gundappa M.K."/>
        </authorList>
    </citation>
    <scope>NUCLEOTIDE SEQUENCE [LARGE SCALE GENOMIC DNA]</scope>
</reference>
<proteinExistence type="predicted"/>
<protein>
    <recommendedName>
        <fullName evidence="3">PH domain-containing protein</fullName>
    </recommendedName>
</protein>
<dbReference type="PANTHER" id="PTHR12552:SF4">
    <property type="entry name" value="RHO GTPASE-ACTIVATING PROTEIN 26"/>
    <property type="match status" value="1"/>
</dbReference>
<dbReference type="InterPro" id="IPR047225">
    <property type="entry name" value="PH_GRAF"/>
</dbReference>
<dbReference type="CDD" id="cd01249">
    <property type="entry name" value="BAR-PH_GRAF_family"/>
    <property type="match status" value="1"/>
</dbReference>
<dbReference type="AlphaFoldDB" id="A0A4W5KYB2"/>
<evidence type="ECO:0008006" key="3">
    <source>
        <dbReference type="Google" id="ProtNLM"/>
    </source>
</evidence>
<evidence type="ECO:0000313" key="1">
    <source>
        <dbReference type="Ensembl" id="ENSHHUP00000016896.1"/>
    </source>
</evidence>
<reference evidence="1" key="2">
    <citation type="submission" date="2025-08" db="UniProtKB">
        <authorList>
            <consortium name="Ensembl"/>
        </authorList>
    </citation>
    <scope>IDENTIFICATION</scope>
</reference>